<reference evidence="1 2" key="1">
    <citation type="journal article" date="2022" name="DNA Res.">
        <title>Chromosomal-level genome assembly of the orchid tree Bauhinia variegata (Leguminosae; Cercidoideae) supports the allotetraploid origin hypothesis of Bauhinia.</title>
        <authorList>
            <person name="Zhong Y."/>
            <person name="Chen Y."/>
            <person name="Zheng D."/>
            <person name="Pang J."/>
            <person name="Liu Y."/>
            <person name="Luo S."/>
            <person name="Meng S."/>
            <person name="Qian L."/>
            <person name="Wei D."/>
            <person name="Dai S."/>
            <person name="Zhou R."/>
        </authorList>
    </citation>
    <scope>NUCLEOTIDE SEQUENCE [LARGE SCALE GENOMIC DNA]</scope>
    <source>
        <strain evidence="1">BV-YZ2020</strain>
    </source>
</reference>
<dbReference type="EMBL" id="CM039429">
    <property type="protein sequence ID" value="KAI4347426.1"/>
    <property type="molecule type" value="Genomic_DNA"/>
</dbReference>
<organism evidence="1 2">
    <name type="scientific">Bauhinia variegata</name>
    <name type="common">Purple orchid tree</name>
    <name type="synonym">Phanera variegata</name>
    <dbReference type="NCBI Taxonomy" id="167791"/>
    <lineage>
        <taxon>Eukaryota</taxon>
        <taxon>Viridiplantae</taxon>
        <taxon>Streptophyta</taxon>
        <taxon>Embryophyta</taxon>
        <taxon>Tracheophyta</taxon>
        <taxon>Spermatophyta</taxon>
        <taxon>Magnoliopsida</taxon>
        <taxon>eudicotyledons</taxon>
        <taxon>Gunneridae</taxon>
        <taxon>Pentapetalae</taxon>
        <taxon>rosids</taxon>
        <taxon>fabids</taxon>
        <taxon>Fabales</taxon>
        <taxon>Fabaceae</taxon>
        <taxon>Cercidoideae</taxon>
        <taxon>Cercideae</taxon>
        <taxon>Bauhiniinae</taxon>
        <taxon>Bauhinia</taxon>
    </lineage>
</organism>
<accession>A0ACB9PG61</accession>
<gene>
    <name evidence="1" type="ORF">L6164_008241</name>
</gene>
<keyword evidence="2" id="KW-1185">Reference proteome</keyword>
<dbReference type="Proteomes" id="UP000828941">
    <property type="component" value="Chromosome 4"/>
</dbReference>
<evidence type="ECO:0000313" key="2">
    <source>
        <dbReference type="Proteomes" id="UP000828941"/>
    </source>
</evidence>
<sequence length="503" mass="56690">MATRRLRVFKRWMKSQGIEWSDALEFTWSPEEGFAVRALCELKEGDVVANIPKESCLTIKTSGASEMIEAADLGGNLGLAVAIMYERSLGKDSPWVGYLQLLPDQECVPIVWTLNEVDELLCGTELHKTVQEDRTLICEDWKENILPLLDIAPSKLNPKFFGIEQYFAAKSLITSRAFEIDDYHGFGMVPLADLFNHKTGAEDVHFTSSSSHYESDSDPDGDYTDEEPLTQNSSIDDSELNTVLTEKSSGSDLESCSVTGDDPSILEMIMVKDVSIGSEVFNTYGLMGNAALLHRYGFTEQDNSYDIVNIDLELVLKWSSSLFSGRYSRTRLSLWRRLGYSACASQDSEYFEVSFNGEPQIELLILLYIIFLPEDTYCEFDLGSSMAGKFYASSKMTDLEHKIFLNKTSDVNKKYLLTRNVCDALLALADSRESLYGPNSIDDDVEALRRCSCVKEKKLYHSLVLRISERKILEKLRSYAAQPFKRVKLKPGSGRKKLKKGNK</sequence>
<protein>
    <submittedName>
        <fullName evidence="1">Uncharacterized protein</fullName>
    </submittedName>
</protein>
<name>A0ACB9PG61_BAUVA</name>
<proteinExistence type="predicted"/>
<evidence type="ECO:0000313" key="1">
    <source>
        <dbReference type="EMBL" id="KAI4347426.1"/>
    </source>
</evidence>
<comment type="caution">
    <text evidence="1">The sequence shown here is derived from an EMBL/GenBank/DDBJ whole genome shotgun (WGS) entry which is preliminary data.</text>
</comment>